<sequence length="90" mass="10341">MKFAQILYDKAHWIFEADKKPEFAPDIFLVDITDKPEIQEGWDYKELKGEFTVPVIPDPVEPPPTVEEMQAQTLLNTEYLVSKSELLGGM</sequence>
<name>A0ABV3VVU8_9BACI</name>
<dbReference type="EMBL" id="JBFRHK010000003">
    <property type="protein sequence ID" value="MEX3744999.1"/>
    <property type="molecule type" value="Genomic_DNA"/>
</dbReference>
<reference evidence="1 2" key="1">
    <citation type="submission" date="2024-07" db="EMBL/GenBank/DDBJ databases">
        <title>Characterization of a bacterium isolated from hydrolysated instant sea cucumber by whole-genome sequencing and metabolomics.</title>
        <authorList>
            <person name="Luo X."/>
            <person name="Zhang Z."/>
            <person name="Zheng Z."/>
            <person name="Zhang W."/>
            <person name="Ming T."/>
            <person name="Jiao L."/>
            <person name="Su X."/>
            <person name="Kong F."/>
            <person name="Xu J."/>
        </authorList>
    </citation>
    <scope>NUCLEOTIDE SEQUENCE [LARGE SCALE GENOMIC DNA]</scope>
    <source>
        <strain evidence="1 2">XL-2024</strain>
    </source>
</reference>
<organism evidence="1 2">
    <name type="scientific">Lysinibacillus xylanilyticus</name>
    <dbReference type="NCBI Taxonomy" id="582475"/>
    <lineage>
        <taxon>Bacteria</taxon>
        <taxon>Bacillati</taxon>
        <taxon>Bacillota</taxon>
        <taxon>Bacilli</taxon>
        <taxon>Bacillales</taxon>
        <taxon>Bacillaceae</taxon>
        <taxon>Lysinibacillus</taxon>
    </lineage>
</organism>
<evidence type="ECO:0000313" key="1">
    <source>
        <dbReference type="EMBL" id="MEX3744999.1"/>
    </source>
</evidence>
<dbReference type="Proteomes" id="UP001558534">
    <property type="component" value="Unassembled WGS sequence"/>
</dbReference>
<evidence type="ECO:0000313" key="2">
    <source>
        <dbReference type="Proteomes" id="UP001558534"/>
    </source>
</evidence>
<proteinExistence type="predicted"/>
<keyword evidence="2" id="KW-1185">Reference proteome</keyword>
<gene>
    <name evidence="1" type="ORF">AB1300_07600</name>
</gene>
<protein>
    <submittedName>
        <fullName evidence="1">Uncharacterized protein</fullName>
    </submittedName>
</protein>
<dbReference type="RefSeq" id="WP_368635906.1">
    <property type="nucleotide sequence ID" value="NZ_JBFRHK010000003.1"/>
</dbReference>
<accession>A0ABV3VVU8</accession>
<comment type="caution">
    <text evidence="1">The sequence shown here is derived from an EMBL/GenBank/DDBJ whole genome shotgun (WGS) entry which is preliminary data.</text>
</comment>